<evidence type="ECO:0000256" key="2">
    <source>
        <dbReference type="ARBA" id="ARBA00022694"/>
    </source>
</evidence>
<evidence type="ECO:0000256" key="3">
    <source>
        <dbReference type="HAMAP-Rule" id="MF_03054"/>
    </source>
</evidence>
<protein>
    <recommendedName>
        <fullName evidence="3">Cytoplasmic tRNA 2-thiolation protein 2</fullName>
    </recommendedName>
</protein>
<dbReference type="GO" id="GO:0016783">
    <property type="term" value="F:sulfurtransferase activity"/>
    <property type="evidence" value="ECO:0007669"/>
    <property type="project" value="TreeGrafter"/>
</dbReference>
<dbReference type="GeneID" id="89957779"/>
<dbReference type="GO" id="GO:0005829">
    <property type="term" value="C:cytosol"/>
    <property type="evidence" value="ECO:0007669"/>
    <property type="project" value="TreeGrafter"/>
</dbReference>
<comment type="caution">
    <text evidence="4">The sequence shown here is derived from an EMBL/GenBank/DDBJ whole genome shotgun (WGS) entry which is preliminary data.</text>
</comment>
<evidence type="ECO:0000313" key="5">
    <source>
        <dbReference type="Proteomes" id="UP001274830"/>
    </source>
</evidence>
<dbReference type="GO" id="GO:0000049">
    <property type="term" value="F:tRNA binding"/>
    <property type="evidence" value="ECO:0007669"/>
    <property type="project" value="InterPro"/>
</dbReference>
<dbReference type="GO" id="GO:0032447">
    <property type="term" value="P:protein urmylation"/>
    <property type="evidence" value="ECO:0007669"/>
    <property type="project" value="UniProtKB-UniRule"/>
</dbReference>
<dbReference type="EMBL" id="JAUTXT010000001">
    <property type="protein sequence ID" value="KAK3680164.1"/>
    <property type="molecule type" value="Genomic_DNA"/>
</dbReference>
<comment type="function">
    <text evidence="3">Plays a central role in 2-thiolation of mcm(5)S(2)U at tRNA wobble positions of tRNA(Lys), tRNA(Glu) and tRNA(Gln). May act by forming a heterodimer with NCS6 that ligates sulfur from thiocarboxylated URM1 onto the uridine of tRNAs at wobble position. Prior mcm(5) tRNA modification by the elongator complex is required for 2-thiolation. May also be involved in protein urmylation.</text>
</comment>
<keyword evidence="2 3" id="KW-0819">tRNA processing</keyword>
<dbReference type="InterPro" id="IPR019407">
    <property type="entry name" value="CTU2"/>
</dbReference>
<dbReference type="PANTHER" id="PTHR20882:SF14">
    <property type="entry name" value="CYTOPLASMIC TRNA 2-THIOLATION PROTEIN 2"/>
    <property type="match status" value="1"/>
</dbReference>
<dbReference type="InterPro" id="IPR014729">
    <property type="entry name" value="Rossmann-like_a/b/a_fold"/>
</dbReference>
<comment type="subcellular location">
    <subcellularLocation>
        <location evidence="3">Cytoplasm</location>
    </subcellularLocation>
</comment>
<dbReference type="Gene3D" id="3.40.50.620">
    <property type="entry name" value="HUPs"/>
    <property type="match status" value="1"/>
</dbReference>
<organism evidence="4 5">
    <name type="scientific">Recurvomyces mirabilis</name>
    <dbReference type="NCBI Taxonomy" id="574656"/>
    <lineage>
        <taxon>Eukaryota</taxon>
        <taxon>Fungi</taxon>
        <taxon>Dikarya</taxon>
        <taxon>Ascomycota</taxon>
        <taxon>Pezizomycotina</taxon>
        <taxon>Dothideomycetes</taxon>
        <taxon>Dothideomycetidae</taxon>
        <taxon>Mycosphaerellales</taxon>
        <taxon>Teratosphaeriaceae</taxon>
        <taxon>Recurvomyces</taxon>
    </lineage>
</organism>
<evidence type="ECO:0000256" key="1">
    <source>
        <dbReference type="ARBA" id="ARBA00022490"/>
    </source>
</evidence>
<keyword evidence="1 3" id="KW-0963">Cytoplasm</keyword>
<comment type="pathway">
    <text evidence="3">tRNA modification; 5-methoxycarbonylmethyl-2-thiouridine-tRNA biosynthesis.</text>
</comment>
<evidence type="ECO:0000313" key="4">
    <source>
        <dbReference type="EMBL" id="KAK3680164.1"/>
    </source>
</evidence>
<reference evidence="4" key="1">
    <citation type="submission" date="2023-07" db="EMBL/GenBank/DDBJ databases">
        <title>Black Yeasts Isolated from many extreme environments.</title>
        <authorList>
            <person name="Coleine C."/>
            <person name="Stajich J.E."/>
            <person name="Selbmann L."/>
        </authorList>
    </citation>
    <scope>NUCLEOTIDE SEQUENCE</scope>
    <source>
        <strain evidence="4">CCFEE 5485</strain>
    </source>
</reference>
<gene>
    <name evidence="3 4" type="primary">CTU2</name>
    <name evidence="3" type="synonym">NCS2</name>
    <name evidence="4" type="ORF">LTR78_000541</name>
</gene>
<dbReference type="Proteomes" id="UP001274830">
    <property type="component" value="Unassembled WGS sequence"/>
</dbReference>
<comment type="similarity">
    <text evidence="3">Belongs to the CTU2/NCS2 family.</text>
</comment>
<name>A0AAE1C6M9_9PEZI</name>
<sequence>MPGRPRREVTVDRSLCRRCQDNEPTITIRTEPLCATCFAKYVSTKAVKRMESFRVRHAEAGSERILLLPLSLGACSTTLIHVLSQHLAGQSERTGRTGFKLHILHVDGTEPAQSSSSLNKVRECYPQHSYSSLPLADALSLEGIHELLNLTESQENTAEALSIAVANLNSATSRDDILQLLQRKLVVDFAKRHNCEAILWGDSTTKLAERTLAETAKGRGFNLPWTVSDGESPHGIPFYFPMRDLLSKEIVAFTTMTEPPLADLVVQREQKRMVSTKNTTIDELMKQYFESVEQEYPGIVANVVKTTSTGKEQTLLWLYSSLTTNSRMRETGLRLGRDLLKTLLYSRCALSATHLHAIVYRAYSEGAEEDQACWHWEERELQQS</sequence>
<dbReference type="RefSeq" id="XP_064699523.1">
    <property type="nucleotide sequence ID" value="XM_064833254.1"/>
</dbReference>
<dbReference type="AlphaFoldDB" id="A0AAE1C6M9"/>
<dbReference type="HAMAP" id="MF_03054">
    <property type="entry name" value="CTU2"/>
    <property type="match status" value="1"/>
</dbReference>
<proteinExistence type="inferred from homology"/>
<dbReference type="GO" id="GO:0002143">
    <property type="term" value="P:tRNA wobble position uridine thiolation"/>
    <property type="evidence" value="ECO:0007669"/>
    <property type="project" value="TreeGrafter"/>
</dbReference>
<dbReference type="PANTHER" id="PTHR20882">
    <property type="entry name" value="CYTOPLASMIC TRNA 2-THIOLATION PROTEIN 2"/>
    <property type="match status" value="1"/>
</dbReference>
<dbReference type="SUPFAM" id="SSF52402">
    <property type="entry name" value="Adenine nucleotide alpha hydrolases-like"/>
    <property type="match status" value="1"/>
</dbReference>
<keyword evidence="5" id="KW-1185">Reference proteome</keyword>
<dbReference type="GO" id="GO:0016779">
    <property type="term" value="F:nucleotidyltransferase activity"/>
    <property type="evidence" value="ECO:0007669"/>
    <property type="project" value="UniProtKB-UniRule"/>
</dbReference>
<accession>A0AAE1C6M9</accession>